<feature type="region of interest" description="Disordered" evidence="1">
    <location>
        <begin position="50"/>
        <end position="125"/>
    </location>
</feature>
<organism evidence="2 3">
    <name type="scientific">Liparis tanakae</name>
    <name type="common">Tanaka's snailfish</name>
    <dbReference type="NCBI Taxonomy" id="230148"/>
    <lineage>
        <taxon>Eukaryota</taxon>
        <taxon>Metazoa</taxon>
        <taxon>Chordata</taxon>
        <taxon>Craniata</taxon>
        <taxon>Vertebrata</taxon>
        <taxon>Euteleostomi</taxon>
        <taxon>Actinopterygii</taxon>
        <taxon>Neopterygii</taxon>
        <taxon>Teleostei</taxon>
        <taxon>Neoteleostei</taxon>
        <taxon>Acanthomorphata</taxon>
        <taxon>Eupercaria</taxon>
        <taxon>Perciformes</taxon>
        <taxon>Cottioidei</taxon>
        <taxon>Cottales</taxon>
        <taxon>Liparidae</taxon>
        <taxon>Liparis</taxon>
    </lineage>
</organism>
<sequence length="125" mass="14059">MGRFLPDTRLLRMRLKLCRKDFFKDLTRDRGPSIASESLGATAVTEAGGMHCTSTSGWKPGGKEAALRRGSSRSWPFQVKPSRSCSRSTTDTSTEWSERSSLRPRTITWGTKGTPRVFRQQHEPN</sequence>
<dbReference type="EMBL" id="SRLO01001113">
    <property type="protein sequence ID" value="TNN41369.1"/>
    <property type="molecule type" value="Genomic_DNA"/>
</dbReference>
<proteinExistence type="predicted"/>
<protein>
    <submittedName>
        <fullName evidence="2">Uncharacterized protein</fullName>
    </submittedName>
</protein>
<feature type="compositionally biased region" description="Low complexity" evidence="1">
    <location>
        <begin position="82"/>
        <end position="94"/>
    </location>
</feature>
<comment type="caution">
    <text evidence="2">The sequence shown here is derived from an EMBL/GenBank/DDBJ whole genome shotgun (WGS) entry which is preliminary data.</text>
</comment>
<evidence type="ECO:0000313" key="2">
    <source>
        <dbReference type="EMBL" id="TNN41369.1"/>
    </source>
</evidence>
<dbReference type="AlphaFoldDB" id="A0A4Z2FJP0"/>
<evidence type="ECO:0000313" key="3">
    <source>
        <dbReference type="Proteomes" id="UP000314294"/>
    </source>
</evidence>
<dbReference type="Proteomes" id="UP000314294">
    <property type="component" value="Unassembled WGS sequence"/>
</dbReference>
<accession>A0A4Z2FJP0</accession>
<keyword evidence="3" id="KW-1185">Reference proteome</keyword>
<gene>
    <name evidence="2" type="ORF">EYF80_048458</name>
</gene>
<evidence type="ECO:0000256" key="1">
    <source>
        <dbReference type="SAM" id="MobiDB-lite"/>
    </source>
</evidence>
<reference evidence="2 3" key="1">
    <citation type="submission" date="2019-03" db="EMBL/GenBank/DDBJ databases">
        <title>First draft genome of Liparis tanakae, snailfish: a comprehensive survey of snailfish specific genes.</title>
        <authorList>
            <person name="Kim W."/>
            <person name="Song I."/>
            <person name="Jeong J.-H."/>
            <person name="Kim D."/>
            <person name="Kim S."/>
            <person name="Ryu S."/>
            <person name="Song J.Y."/>
            <person name="Lee S.K."/>
        </authorList>
    </citation>
    <scope>NUCLEOTIDE SEQUENCE [LARGE SCALE GENOMIC DNA]</scope>
    <source>
        <tissue evidence="2">Muscle</tissue>
    </source>
</reference>
<name>A0A4Z2FJP0_9TELE</name>